<evidence type="ECO:0000256" key="4">
    <source>
        <dbReference type="ARBA" id="ARBA00022679"/>
    </source>
</evidence>
<dbReference type="PROSITE" id="PS00801">
    <property type="entry name" value="TRANSKETOLASE_1"/>
    <property type="match status" value="1"/>
</dbReference>
<comment type="catalytic activity">
    <reaction evidence="10">
        <text>D-glyceraldehyde 3-phosphate + pyruvate + H(+) = 1-deoxy-D-xylulose 5-phosphate + CO2</text>
        <dbReference type="Rhea" id="RHEA:12605"/>
        <dbReference type="ChEBI" id="CHEBI:15361"/>
        <dbReference type="ChEBI" id="CHEBI:15378"/>
        <dbReference type="ChEBI" id="CHEBI:16526"/>
        <dbReference type="ChEBI" id="CHEBI:57792"/>
        <dbReference type="ChEBI" id="CHEBI:59776"/>
        <dbReference type="EC" id="2.2.1.7"/>
    </reaction>
</comment>
<dbReference type="GO" id="GO:0019288">
    <property type="term" value="P:isopentenyl diphosphate biosynthetic process, methylerythritol 4-phosphate pathway"/>
    <property type="evidence" value="ECO:0007669"/>
    <property type="project" value="TreeGrafter"/>
</dbReference>
<keyword evidence="13" id="KW-1185">Reference proteome</keyword>
<dbReference type="Pfam" id="PF02780">
    <property type="entry name" value="Transketolase_C"/>
    <property type="match status" value="1"/>
</dbReference>
<keyword evidence="9 10" id="KW-0414">Isoprene biosynthesis</keyword>
<comment type="caution">
    <text evidence="12">The sequence shown here is derived from an EMBL/GenBank/DDBJ whole genome shotgun (WGS) entry which is preliminary data.</text>
</comment>
<dbReference type="PANTHER" id="PTHR43322">
    <property type="entry name" value="1-D-DEOXYXYLULOSE 5-PHOSPHATE SYNTHASE-RELATED"/>
    <property type="match status" value="1"/>
</dbReference>
<comment type="cofactor">
    <cofactor evidence="10">
        <name>thiamine diphosphate</name>
        <dbReference type="ChEBI" id="CHEBI:58937"/>
    </cofactor>
    <text evidence="10">Binds 1 thiamine pyrophosphate per subunit.</text>
</comment>
<keyword evidence="7 10" id="KW-0784">Thiamine biosynthesis</keyword>
<feature type="binding site" evidence="10">
    <location>
        <begin position="166"/>
        <end position="167"/>
    </location>
    <ligand>
        <name>thiamine diphosphate</name>
        <dbReference type="ChEBI" id="CHEBI:58937"/>
    </ligand>
</feature>
<evidence type="ECO:0000313" key="13">
    <source>
        <dbReference type="Proteomes" id="UP001431776"/>
    </source>
</evidence>
<comment type="cofactor">
    <cofactor evidence="10">
        <name>Mg(2+)</name>
        <dbReference type="ChEBI" id="CHEBI:18420"/>
    </cofactor>
    <text evidence="10">Binds 1 Mg(2+) ion per subunit.</text>
</comment>
<organism evidence="12 13">
    <name type="scientific">Anaerobaca lacustris</name>
    <dbReference type="NCBI Taxonomy" id="3044600"/>
    <lineage>
        <taxon>Bacteria</taxon>
        <taxon>Pseudomonadati</taxon>
        <taxon>Planctomycetota</taxon>
        <taxon>Phycisphaerae</taxon>
        <taxon>Sedimentisphaerales</taxon>
        <taxon>Anaerobacaceae</taxon>
        <taxon>Anaerobaca</taxon>
    </lineage>
</organism>
<evidence type="ECO:0000256" key="5">
    <source>
        <dbReference type="ARBA" id="ARBA00022723"/>
    </source>
</evidence>
<dbReference type="GO" id="GO:0030976">
    <property type="term" value="F:thiamine pyrophosphate binding"/>
    <property type="evidence" value="ECO:0007669"/>
    <property type="project" value="UniProtKB-UniRule"/>
</dbReference>
<dbReference type="GO" id="GO:0016114">
    <property type="term" value="P:terpenoid biosynthetic process"/>
    <property type="evidence" value="ECO:0007669"/>
    <property type="project" value="UniProtKB-UniRule"/>
</dbReference>
<dbReference type="InterPro" id="IPR049557">
    <property type="entry name" value="Transketolase_CS"/>
</dbReference>
<feature type="binding site" evidence="10">
    <location>
        <position position="194"/>
    </location>
    <ligand>
        <name>thiamine diphosphate</name>
        <dbReference type="ChEBI" id="CHEBI:58937"/>
    </ligand>
</feature>
<evidence type="ECO:0000256" key="10">
    <source>
        <dbReference type="HAMAP-Rule" id="MF_00315"/>
    </source>
</evidence>
<dbReference type="NCBIfam" id="NF003933">
    <property type="entry name" value="PRK05444.2-2"/>
    <property type="match status" value="1"/>
</dbReference>
<dbReference type="SUPFAM" id="SSF52518">
    <property type="entry name" value="Thiamin diphosphate-binding fold (THDP-binding)"/>
    <property type="match status" value="2"/>
</dbReference>
<name>A0AAW6U2A1_9BACT</name>
<dbReference type="InterPro" id="IPR029061">
    <property type="entry name" value="THDP-binding"/>
</dbReference>
<comment type="subunit">
    <text evidence="3 10">Homodimer.</text>
</comment>
<dbReference type="Pfam" id="PF02779">
    <property type="entry name" value="Transket_pyr"/>
    <property type="match status" value="1"/>
</dbReference>
<dbReference type="InterPro" id="IPR005475">
    <property type="entry name" value="Transketolase-like_Pyr-bd"/>
</dbReference>
<comment type="similarity">
    <text evidence="2 10">Belongs to the transketolase family. DXPS subfamily.</text>
</comment>
<dbReference type="GO" id="GO:0005829">
    <property type="term" value="C:cytosol"/>
    <property type="evidence" value="ECO:0007669"/>
    <property type="project" value="TreeGrafter"/>
</dbReference>
<evidence type="ECO:0000259" key="11">
    <source>
        <dbReference type="SMART" id="SM00861"/>
    </source>
</evidence>
<dbReference type="InterPro" id="IPR009014">
    <property type="entry name" value="Transketo_C/PFOR_II"/>
</dbReference>
<dbReference type="Proteomes" id="UP001431776">
    <property type="component" value="Unassembled WGS sequence"/>
</dbReference>
<dbReference type="GO" id="GO:0008661">
    <property type="term" value="F:1-deoxy-D-xylulose-5-phosphate synthase activity"/>
    <property type="evidence" value="ECO:0007669"/>
    <property type="project" value="UniProtKB-UniRule"/>
</dbReference>
<feature type="binding site" evidence="10">
    <location>
        <position position="388"/>
    </location>
    <ligand>
        <name>thiamine diphosphate</name>
        <dbReference type="ChEBI" id="CHEBI:58937"/>
    </ligand>
</feature>
<dbReference type="SMART" id="SM00861">
    <property type="entry name" value="Transket_pyr"/>
    <property type="match status" value="1"/>
</dbReference>
<feature type="binding site" evidence="10">
    <location>
        <position position="194"/>
    </location>
    <ligand>
        <name>Mg(2+)</name>
        <dbReference type="ChEBI" id="CHEBI:18420"/>
    </ligand>
</feature>
<keyword evidence="5 10" id="KW-0479">Metal-binding</keyword>
<evidence type="ECO:0000256" key="9">
    <source>
        <dbReference type="ARBA" id="ARBA00023229"/>
    </source>
</evidence>
<feature type="binding site" evidence="10">
    <location>
        <position position="74"/>
    </location>
    <ligand>
        <name>thiamine diphosphate</name>
        <dbReference type="ChEBI" id="CHEBI:58937"/>
    </ligand>
</feature>
<evidence type="ECO:0000256" key="7">
    <source>
        <dbReference type="ARBA" id="ARBA00022977"/>
    </source>
</evidence>
<dbReference type="EC" id="2.2.1.7" evidence="10"/>
<comment type="pathway">
    <text evidence="1 10">Metabolic intermediate biosynthesis; 1-deoxy-D-xylulose 5-phosphate biosynthesis; 1-deoxy-D-xylulose 5-phosphate from D-glyceraldehyde 3-phosphate and pyruvate: step 1/1.</text>
</comment>
<feature type="binding site" evidence="10">
    <location>
        <begin position="115"/>
        <end position="117"/>
    </location>
    <ligand>
        <name>thiamine diphosphate</name>
        <dbReference type="ChEBI" id="CHEBI:58937"/>
    </ligand>
</feature>
<dbReference type="PANTHER" id="PTHR43322:SF5">
    <property type="entry name" value="1-DEOXY-D-XYLULOSE-5-PHOSPHATE SYNTHASE, CHLOROPLASTIC"/>
    <property type="match status" value="1"/>
</dbReference>
<reference evidence="12" key="1">
    <citation type="submission" date="2023-05" db="EMBL/GenBank/DDBJ databases">
        <title>Anaerotaeda fermentans gen. nov., sp. nov., a novel anaerobic planctomycete of the new family within the order Sedimentisphaerales isolated from Taman Peninsula, Russia.</title>
        <authorList>
            <person name="Khomyakova M.A."/>
            <person name="Merkel A.Y."/>
            <person name="Slobodkin A.I."/>
        </authorList>
    </citation>
    <scope>NUCLEOTIDE SEQUENCE</scope>
    <source>
        <strain evidence="12">M17dextr</strain>
    </source>
</reference>
<evidence type="ECO:0000256" key="1">
    <source>
        <dbReference type="ARBA" id="ARBA00004980"/>
    </source>
</evidence>
<dbReference type="Pfam" id="PF13292">
    <property type="entry name" value="DXP_synthase_N"/>
    <property type="match status" value="1"/>
</dbReference>
<dbReference type="AlphaFoldDB" id="A0AAW6U2A1"/>
<dbReference type="CDD" id="cd02007">
    <property type="entry name" value="TPP_DXS"/>
    <property type="match status" value="1"/>
</dbReference>
<dbReference type="GO" id="GO:0000287">
    <property type="term" value="F:magnesium ion binding"/>
    <property type="evidence" value="ECO:0007669"/>
    <property type="project" value="UniProtKB-UniRule"/>
</dbReference>
<dbReference type="GO" id="GO:0009228">
    <property type="term" value="P:thiamine biosynthetic process"/>
    <property type="evidence" value="ECO:0007669"/>
    <property type="project" value="UniProtKB-UniRule"/>
</dbReference>
<keyword evidence="4 10" id="KW-0808">Transferase</keyword>
<evidence type="ECO:0000256" key="6">
    <source>
        <dbReference type="ARBA" id="ARBA00022842"/>
    </source>
</evidence>
<feature type="binding site" evidence="10">
    <location>
        <position position="165"/>
    </location>
    <ligand>
        <name>Mg(2+)</name>
        <dbReference type="ChEBI" id="CHEBI:18420"/>
    </ligand>
</feature>
<keyword evidence="8 10" id="KW-0786">Thiamine pyrophosphate</keyword>
<dbReference type="HAMAP" id="MF_00315">
    <property type="entry name" value="DXP_synth"/>
    <property type="match status" value="1"/>
</dbReference>
<accession>A0AAW6U2A1</accession>
<dbReference type="CDD" id="cd07033">
    <property type="entry name" value="TPP_PYR_DXS_TK_like"/>
    <property type="match status" value="1"/>
</dbReference>
<dbReference type="NCBIfam" id="TIGR00204">
    <property type="entry name" value="dxs"/>
    <property type="match status" value="1"/>
</dbReference>
<evidence type="ECO:0000313" key="12">
    <source>
        <dbReference type="EMBL" id="MDI6450064.1"/>
    </source>
</evidence>
<dbReference type="SUPFAM" id="SSF52922">
    <property type="entry name" value="TK C-terminal domain-like"/>
    <property type="match status" value="1"/>
</dbReference>
<gene>
    <name evidence="10 12" type="primary">dxs</name>
    <name evidence="12" type="ORF">QJ522_13480</name>
</gene>
<comment type="function">
    <text evidence="10">Catalyzes the acyloin condensation reaction between C atoms 2 and 3 of pyruvate and glyceraldehyde 3-phosphate to yield 1-deoxy-D-xylulose-5-phosphate (DXP).</text>
</comment>
<dbReference type="FunFam" id="3.40.50.970:FF:000129">
    <property type="entry name" value="Transketolase"/>
    <property type="match status" value="1"/>
</dbReference>
<dbReference type="InterPro" id="IPR005477">
    <property type="entry name" value="Dxylulose-5-P_synthase"/>
</dbReference>
<dbReference type="Gene3D" id="3.40.50.970">
    <property type="match status" value="2"/>
</dbReference>
<feature type="binding site" evidence="10">
    <location>
        <position position="305"/>
    </location>
    <ligand>
        <name>thiamine diphosphate</name>
        <dbReference type="ChEBI" id="CHEBI:58937"/>
    </ligand>
</feature>
<feature type="domain" description="Transketolase-like pyrimidine-binding" evidence="11">
    <location>
        <begin position="337"/>
        <end position="500"/>
    </location>
</feature>
<dbReference type="RefSeq" id="WP_349245473.1">
    <property type="nucleotide sequence ID" value="NZ_JASCXX010000016.1"/>
</dbReference>
<protein>
    <recommendedName>
        <fullName evidence="10">1-deoxy-D-xylulose-5-phosphate synthase</fullName>
        <ecNumber evidence="10">2.2.1.7</ecNumber>
    </recommendedName>
    <alternativeName>
        <fullName evidence="10">1-deoxyxylulose-5-phosphate synthase</fullName>
        <shortName evidence="10">DXP synthase</shortName>
        <shortName evidence="10">DXPS</shortName>
    </alternativeName>
</protein>
<proteinExistence type="inferred from homology"/>
<dbReference type="EMBL" id="JASCXX010000016">
    <property type="protein sequence ID" value="MDI6450064.1"/>
    <property type="molecule type" value="Genomic_DNA"/>
</dbReference>
<dbReference type="InterPro" id="IPR033248">
    <property type="entry name" value="Transketolase_C"/>
</dbReference>
<keyword evidence="6 10" id="KW-0460">Magnesium</keyword>
<dbReference type="Gene3D" id="3.40.50.920">
    <property type="match status" value="1"/>
</dbReference>
<evidence type="ECO:0000256" key="2">
    <source>
        <dbReference type="ARBA" id="ARBA00011081"/>
    </source>
</evidence>
<evidence type="ECO:0000256" key="8">
    <source>
        <dbReference type="ARBA" id="ARBA00023052"/>
    </source>
</evidence>
<evidence type="ECO:0000256" key="3">
    <source>
        <dbReference type="ARBA" id="ARBA00011738"/>
    </source>
</evidence>
<sequence length="656" mass="71245">MSSLLETINSPADLKTLSVPELETLAEEIRQFMLNSISRTGGHLASNLGAVEMTLALHYVFDFKQDKLLWDVGHQCYTHKIVTGRKAGFERLRQVAGISGFPNPTESEYDQFTVGHAGTSVTTAVGMALGEQLKVRKAEPGGDGARRKTDKAEPAAPRIVAFVGDASIVNGTSFEGLNNLGLVKRQLLVVLNDNSMAIDATVGAVAKYFSRFRLSHTYEDLRRTARNILDHVPGIGRGVDEAVEKIKKSIRMVLPPSQLFESLNVPYFGPVDGHDIESLIRLFEALKEVNHPVLLHVYSKKGKGFNPADEGPTRFHSTGPFKINGNCVESETDSAELSFTEAFGEALAELGDRDERVVAITSAMCDGTGLAAFREKHPERFYDVGIAESAAVDIAAGIAKTGLKPVVCIYSTFLQRGFDQVFQEVALQNLPVVFCVDRAGLVGSDGPTHHGLMDIGYMRMMPNMILVAPADAVEMKHALEFALAQAHPVVIRYPKDAIPSDEFVRAASDKPFELGKSILVKRGRRSVLTIASYGTLLSEALKAAQALHDDGIAVDVVNARFAAPVDEKILTGLSRRKGLITLEDHHAACGFGSAVLELASERGLDVGRVRVLAAPRRFIGHDSRRAQLMQVGVTADDIVNAAKEMLNDRGGKRKEK</sequence>